<feature type="chain" id="PRO_5031253580" description="Peptidase A2 domain-containing protein" evidence="1">
    <location>
        <begin position="25"/>
        <end position="300"/>
    </location>
</feature>
<comment type="caution">
    <text evidence="2">The sequence shown here is derived from an EMBL/GenBank/DDBJ whole genome shotgun (WGS) entry which is preliminary data.</text>
</comment>
<dbReference type="AlphaFoldDB" id="A0A7Y2JZB8"/>
<reference evidence="2 3" key="1">
    <citation type="submission" date="2020-04" db="EMBL/GenBank/DDBJ databases">
        <title>Massilia sp. nov., a cold adapted bacteria isolated from Arctic soil.</title>
        <authorList>
            <person name="Son J."/>
            <person name="Ka J.-O."/>
        </authorList>
    </citation>
    <scope>NUCLEOTIDE SEQUENCE [LARGE SCALE GENOMIC DNA]</scope>
    <source>
        <strain evidence="2 3">ML15P13</strain>
    </source>
</reference>
<dbReference type="EMBL" id="JABAIV010000003">
    <property type="protein sequence ID" value="NNG23193.1"/>
    <property type="molecule type" value="Genomic_DNA"/>
</dbReference>
<gene>
    <name evidence="2" type="ORF">HGB41_09285</name>
</gene>
<evidence type="ECO:0000313" key="3">
    <source>
        <dbReference type="Proteomes" id="UP000533905"/>
    </source>
</evidence>
<evidence type="ECO:0000313" key="2">
    <source>
        <dbReference type="EMBL" id="NNG23193.1"/>
    </source>
</evidence>
<dbReference type="Proteomes" id="UP000533905">
    <property type="component" value="Unassembled WGS sequence"/>
</dbReference>
<protein>
    <recommendedName>
        <fullName evidence="4">Peptidase A2 domain-containing protein</fullName>
    </recommendedName>
</protein>
<dbReference type="GO" id="GO:0004190">
    <property type="term" value="F:aspartic-type endopeptidase activity"/>
    <property type="evidence" value="ECO:0007669"/>
    <property type="project" value="InterPro"/>
</dbReference>
<dbReference type="PROSITE" id="PS00141">
    <property type="entry name" value="ASP_PROTEASE"/>
    <property type="match status" value="1"/>
</dbReference>
<keyword evidence="3" id="KW-1185">Reference proteome</keyword>
<dbReference type="RefSeq" id="WP_171083566.1">
    <property type="nucleotide sequence ID" value="NZ_JABAIV010000003.1"/>
</dbReference>
<organism evidence="2 3">
    <name type="scientific">Telluria aromaticivorans</name>
    <dbReference type="NCBI Taxonomy" id="2725995"/>
    <lineage>
        <taxon>Bacteria</taxon>
        <taxon>Pseudomonadati</taxon>
        <taxon>Pseudomonadota</taxon>
        <taxon>Betaproteobacteria</taxon>
        <taxon>Burkholderiales</taxon>
        <taxon>Oxalobacteraceae</taxon>
        <taxon>Telluria group</taxon>
        <taxon>Telluria</taxon>
    </lineage>
</organism>
<dbReference type="GO" id="GO:0006508">
    <property type="term" value="P:proteolysis"/>
    <property type="evidence" value="ECO:0007669"/>
    <property type="project" value="InterPro"/>
</dbReference>
<proteinExistence type="predicted"/>
<accession>A0A7Y2JZB8</accession>
<dbReference type="InterPro" id="IPR021109">
    <property type="entry name" value="Peptidase_aspartic_dom_sf"/>
</dbReference>
<dbReference type="InterPro" id="IPR001969">
    <property type="entry name" value="Aspartic_peptidase_AS"/>
</dbReference>
<evidence type="ECO:0008006" key="4">
    <source>
        <dbReference type="Google" id="ProtNLM"/>
    </source>
</evidence>
<sequence length="300" mass="31640">MNLLACSRTAVLLAGAILHLTASAADVVPLTFVNGLPFPTVKIGAVASRLMIDSGGSLSISIPEKTIKESGAIRLLEQKTKFRDLKGQVYEVQNFVADQVTLGATKLGPINGQVHVQWGGAPEGPEAELTKARQAGAIGLAAFGKRPVMFDYQLATLSVYEPGERPQAGQQGWQALRLESGKIGPNVTLIVNGKPLKFVLDTGAQVNLVNSKSLVPVAAESLCQPAPKGAINCDLRELGAVQDSSGQSLGKLRAERIDLNGAPFDGILGAPFFQSHKVLFDLAADRLLISPFNAKVSNPN</sequence>
<keyword evidence="1" id="KW-0732">Signal</keyword>
<dbReference type="Gene3D" id="2.40.70.10">
    <property type="entry name" value="Acid Proteases"/>
    <property type="match status" value="1"/>
</dbReference>
<name>A0A7Y2JZB8_9BURK</name>
<evidence type="ECO:0000256" key="1">
    <source>
        <dbReference type="SAM" id="SignalP"/>
    </source>
</evidence>
<feature type="signal peptide" evidence="1">
    <location>
        <begin position="1"/>
        <end position="24"/>
    </location>
</feature>
<dbReference type="SUPFAM" id="SSF50630">
    <property type="entry name" value="Acid proteases"/>
    <property type="match status" value="1"/>
</dbReference>